<reference evidence="1" key="1">
    <citation type="journal article" date="2021" name="Nat. Commun.">
        <title>Genetic determinants of endophytism in the Arabidopsis root mycobiome.</title>
        <authorList>
            <person name="Mesny F."/>
            <person name="Miyauchi S."/>
            <person name="Thiergart T."/>
            <person name="Pickel B."/>
            <person name="Atanasova L."/>
            <person name="Karlsson M."/>
            <person name="Huettel B."/>
            <person name="Barry K.W."/>
            <person name="Haridas S."/>
            <person name="Chen C."/>
            <person name="Bauer D."/>
            <person name="Andreopoulos W."/>
            <person name="Pangilinan J."/>
            <person name="LaButti K."/>
            <person name="Riley R."/>
            <person name="Lipzen A."/>
            <person name="Clum A."/>
            <person name="Drula E."/>
            <person name="Henrissat B."/>
            <person name="Kohler A."/>
            <person name="Grigoriev I.V."/>
            <person name="Martin F.M."/>
            <person name="Hacquard S."/>
        </authorList>
    </citation>
    <scope>NUCLEOTIDE SEQUENCE</scope>
    <source>
        <strain evidence="1">MPI-CAGE-CH-0230</strain>
    </source>
</reference>
<gene>
    <name evidence="1" type="ORF">B0I36DRAFT_317537</name>
</gene>
<accession>A0A9P9BWH1</accession>
<proteinExistence type="predicted"/>
<dbReference type="GeneID" id="70182719"/>
<dbReference type="Proteomes" id="UP000756346">
    <property type="component" value="Unassembled WGS sequence"/>
</dbReference>
<sequence>MPPRTSQCCRALHRSTQPHVNRFGVSDIVLAAVFEQYCSVAKIQVRHGSFVPGPFENRRRDGRRRMGELRLGQTAGSAAPWELENVPDLTQWRWTPPTSAARRIRQHLRTGHRSLLKTVFHSSLHPLSTLWGAVSAFIHPAALSVQQAGATPIDFIELGFAQISQDLSRDPSLSRAPKFLDYCQYLEQALSSGRLKGSDVTVLFSNLHQGLRALASPQLCGMKALSTVQDMVLVLIKSIANGLASQDSSNGPLHHDSQLYSSLLLALSEIRRNEAAAVLNAVIAGIPEQCMGALTQEIDTILEAFFFSAARKNDLGAATTLQSNELLQAWLSLDSTRHLEILNAATRTALASVHSSRRTSTKVRLAWLRLLTRLPYVSMDYLATACAYAEAGKRTPPLSGEDICELLLARLARHGYLGPARDTVNIRAKHAKASCFYPLGSDLGERGDIMNLLRAAKFLASAGREQDVRQLLRGAKRALQAGDGALSSKSLPLFDLAVACESPSDVIRVLEKYTKNSSLSAEYYWQSKQSLADLTKMVALRKISRAKVLSALQLDAPVRGRSVPRIMHKSNVQTQKAIRLAQAAVANAARSDRSAFETVFHCVNYVRKHQGRVPTALLKCVHQLVKNDLRSGKLGVQVRMKWYLDLVGMKSGPEIRLKTAQALQRWREHNRELARHEQCRTQE</sequence>
<dbReference type="OrthoDB" id="5428038at2759"/>
<comment type="caution">
    <text evidence="1">The sequence shown here is derived from an EMBL/GenBank/DDBJ whole genome shotgun (WGS) entry which is preliminary data.</text>
</comment>
<dbReference type="RefSeq" id="XP_046015164.1">
    <property type="nucleotide sequence ID" value="XM_046153173.1"/>
</dbReference>
<protein>
    <submittedName>
        <fullName evidence="1">Uncharacterized protein</fullName>
    </submittedName>
</protein>
<evidence type="ECO:0000313" key="2">
    <source>
        <dbReference type="Proteomes" id="UP000756346"/>
    </source>
</evidence>
<name>A0A9P9BWH1_9PEZI</name>
<dbReference type="EMBL" id="JAGTJQ010000003">
    <property type="protein sequence ID" value="KAH7035071.1"/>
    <property type="molecule type" value="Genomic_DNA"/>
</dbReference>
<keyword evidence="2" id="KW-1185">Reference proteome</keyword>
<organism evidence="1 2">
    <name type="scientific">Microdochium trichocladiopsis</name>
    <dbReference type="NCBI Taxonomy" id="1682393"/>
    <lineage>
        <taxon>Eukaryota</taxon>
        <taxon>Fungi</taxon>
        <taxon>Dikarya</taxon>
        <taxon>Ascomycota</taxon>
        <taxon>Pezizomycotina</taxon>
        <taxon>Sordariomycetes</taxon>
        <taxon>Xylariomycetidae</taxon>
        <taxon>Xylariales</taxon>
        <taxon>Microdochiaceae</taxon>
        <taxon>Microdochium</taxon>
    </lineage>
</organism>
<dbReference type="AlphaFoldDB" id="A0A9P9BWH1"/>
<evidence type="ECO:0000313" key="1">
    <source>
        <dbReference type="EMBL" id="KAH7035071.1"/>
    </source>
</evidence>